<comment type="caution">
    <text evidence="3">The sequence shown here is derived from an EMBL/GenBank/DDBJ whole genome shotgun (WGS) entry which is preliminary data.</text>
</comment>
<dbReference type="Proteomes" id="UP001159405">
    <property type="component" value="Unassembled WGS sequence"/>
</dbReference>
<proteinExistence type="predicted"/>
<accession>A0ABN8NNL3</accession>
<reference evidence="3 4" key="1">
    <citation type="submission" date="2022-05" db="EMBL/GenBank/DDBJ databases">
        <authorList>
            <consortium name="Genoscope - CEA"/>
            <person name="William W."/>
        </authorList>
    </citation>
    <scope>NUCLEOTIDE SEQUENCE [LARGE SCALE GENOMIC DNA]</scope>
</reference>
<name>A0ABN8NNL3_9CNID</name>
<evidence type="ECO:0000259" key="2">
    <source>
        <dbReference type="Pfam" id="PF20700"/>
    </source>
</evidence>
<feature type="domain" description="Mutator-like transposase" evidence="2">
    <location>
        <begin position="93"/>
        <end position="273"/>
    </location>
</feature>
<dbReference type="InterPro" id="IPR049012">
    <property type="entry name" value="Mutator_transp_dom"/>
</dbReference>
<dbReference type="EMBL" id="CALNXK010000029">
    <property type="protein sequence ID" value="CAH3116330.1"/>
    <property type="molecule type" value="Genomic_DNA"/>
</dbReference>
<sequence length="310" mass="34394">MPKGGKIGRKQPVLKKNCQKKKSKFKGVQKQKKVPMELARNAATEITFVGEDDVESEQIPPPAASASLRKIGAEYTDSSSDESIDPEGEIPEGYRLVSMGSLKEFARRIHSNSQCASGHLELREVSTGRFGLSSIYAICDDCGLTEFLGTGEDNSLDNGPRTVKGKNVNRRVVYAASEMGIGREDISKFCEILNMPFSMSKDTWHSHEDALLQAHTEVVQVELEKNRKEARKLAMADEGISEEDEDTVVDIPISFDGTWSKRGYTANHEISVNSLVWIRCPKHKWHERKRIELATASATLHFSAGATAMH</sequence>
<feature type="region of interest" description="Disordered" evidence="1">
    <location>
        <begin position="1"/>
        <end position="33"/>
    </location>
</feature>
<gene>
    <name evidence="3" type="ORF">PLOB_00024334</name>
</gene>
<protein>
    <recommendedName>
        <fullName evidence="2">Mutator-like transposase domain-containing protein</fullName>
    </recommendedName>
</protein>
<evidence type="ECO:0000313" key="4">
    <source>
        <dbReference type="Proteomes" id="UP001159405"/>
    </source>
</evidence>
<evidence type="ECO:0000256" key="1">
    <source>
        <dbReference type="SAM" id="MobiDB-lite"/>
    </source>
</evidence>
<evidence type="ECO:0000313" key="3">
    <source>
        <dbReference type="EMBL" id="CAH3116330.1"/>
    </source>
</evidence>
<dbReference type="Pfam" id="PF20700">
    <property type="entry name" value="Mutator"/>
    <property type="match status" value="1"/>
</dbReference>
<keyword evidence="4" id="KW-1185">Reference proteome</keyword>
<organism evidence="3 4">
    <name type="scientific">Porites lobata</name>
    <dbReference type="NCBI Taxonomy" id="104759"/>
    <lineage>
        <taxon>Eukaryota</taxon>
        <taxon>Metazoa</taxon>
        <taxon>Cnidaria</taxon>
        <taxon>Anthozoa</taxon>
        <taxon>Hexacorallia</taxon>
        <taxon>Scleractinia</taxon>
        <taxon>Fungiina</taxon>
        <taxon>Poritidae</taxon>
        <taxon>Porites</taxon>
    </lineage>
</organism>